<proteinExistence type="predicted"/>
<dbReference type="InterPro" id="IPR011050">
    <property type="entry name" value="Pectin_lyase_fold/virulence"/>
</dbReference>
<dbReference type="EMBL" id="MVBO01000170">
    <property type="protein sequence ID" value="OZJ02275.1"/>
    <property type="molecule type" value="Genomic_DNA"/>
</dbReference>
<feature type="signal peptide" evidence="2">
    <location>
        <begin position="1"/>
        <end position="22"/>
    </location>
</feature>
<keyword evidence="2" id="KW-0732">Signal</keyword>
<comment type="caution">
    <text evidence="4">The sequence shown here is derived from an EMBL/GenBank/DDBJ whole genome shotgun (WGS) entry which is preliminary data.</text>
</comment>
<dbReference type="Pfam" id="PF12708">
    <property type="entry name" value="Pect-lyase_RHGA_epim"/>
    <property type="match status" value="2"/>
</dbReference>
<reference evidence="4 5" key="1">
    <citation type="journal article" date="2017" name="Mycologia">
        <title>Bifiguratus adelaidae, gen. et sp. nov., a new member of Mucoromycotina in endophytic and soil-dwelling habitats.</title>
        <authorList>
            <person name="Torres-Cruz T.J."/>
            <person name="Billingsley Tobias T.L."/>
            <person name="Almatruk M."/>
            <person name="Hesse C."/>
            <person name="Kuske C.R."/>
            <person name="Desiro A."/>
            <person name="Benucci G.M."/>
            <person name="Bonito G."/>
            <person name="Stajich J.E."/>
            <person name="Dunlap C."/>
            <person name="Arnold A.E."/>
            <person name="Porras-Alfaro A."/>
        </authorList>
    </citation>
    <scope>NUCLEOTIDE SEQUENCE [LARGE SCALE GENOMIC DNA]</scope>
    <source>
        <strain evidence="4 5">AZ0501</strain>
    </source>
</reference>
<dbReference type="SUPFAM" id="SSF51126">
    <property type="entry name" value="Pectin lyase-like"/>
    <property type="match status" value="2"/>
</dbReference>
<keyword evidence="5" id="KW-1185">Reference proteome</keyword>
<evidence type="ECO:0000313" key="5">
    <source>
        <dbReference type="Proteomes" id="UP000242875"/>
    </source>
</evidence>
<evidence type="ECO:0000256" key="2">
    <source>
        <dbReference type="SAM" id="SignalP"/>
    </source>
</evidence>
<gene>
    <name evidence="4" type="ORF">BZG36_05160</name>
</gene>
<evidence type="ECO:0000256" key="1">
    <source>
        <dbReference type="SAM" id="MobiDB-lite"/>
    </source>
</evidence>
<dbReference type="InterPro" id="IPR008999">
    <property type="entry name" value="Actin-crosslinking"/>
</dbReference>
<dbReference type="Proteomes" id="UP000242875">
    <property type="component" value="Unassembled WGS sequence"/>
</dbReference>
<dbReference type="Gene3D" id="2.160.20.10">
    <property type="entry name" value="Single-stranded right-handed beta-helix, Pectin lyase-like"/>
    <property type="match status" value="2"/>
</dbReference>
<organism evidence="4 5">
    <name type="scientific">Bifiguratus adelaidae</name>
    <dbReference type="NCBI Taxonomy" id="1938954"/>
    <lineage>
        <taxon>Eukaryota</taxon>
        <taxon>Fungi</taxon>
        <taxon>Fungi incertae sedis</taxon>
        <taxon>Mucoromycota</taxon>
        <taxon>Mucoromycotina</taxon>
        <taxon>Endogonomycetes</taxon>
        <taxon>Endogonales</taxon>
        <taxon>Endogonales incertae sedis</taxon>
        <taxon>Bifiguratus</taxon>
    </lineage>
</organism>
<name>A0A261XV69_9FUNG</name>
<evidence type="ECO:0000313" key="4">
    <source>
        <dbReference type="EMBL" id="OZJ02275.1"/>
    </source>
</evidence>
<dbReference type="PANTHER" id="PTHR33928">
    <property type="entry name" value="POLYGALACTURONASE QRT3"/>
    <property type="match status" value="1"/>
</dbReference>
<accession>A0A261XV69</accession>
<dbReference type="InterPro" id="IPR039279">
    <property type="entry name" value="QRT3-like"/>
</dbReference>
<dbReference type="FunFam" id="2.160.20.10:FF:000023">
    <property type="entry name" value="Exo-beta-1,3-glucanase Exg0"/>
    <property type="match status" value="1"/>
</dbReference>
<sequence>MKFSLKLWSFGILALASTLVSAAPNPGSKKLVARQSGIGSQCNGATLSPSVQTAPMWIQTITHNGQASFNSNPSGYTVYRNVKDFGAKGDGVTDDTAAINNAISSGGRCGDFCPNQSSTTSPAIIFFPAGTYLVSKPLLMYYYTQLVGDALAPPTLLAAPGFSGIAVVDSDPYGSNGYNWFVNQDNFFKQVRNFIIDLTQTPATSSTTGVHWQVAQATSLTNLVFKMSTASNTAHQGVWMENGSGGFMSDLIFNGGKYGMWVGNQQFTSRNLTFNNAQTAIYMNWNWAWTFKSITINNCQTGIDMTAGGSSNQAVGSIILQDATIANTPVGVLTGTSSTSVPKTSGSLILDNVHLSNVGIAVKSSSGGTILGGGSTTVTSWGQGTLYTDNSDKGSFNQGNLPSAPSKPSALLGSNGFFERPRPQYEHYPVSSFYNVKSAGAKGDGNTDDTAAIQAALNNYAGCKIIFFPAGDYFVTSTITVPAGTRIVGEVWSTILATGSYWSNANNLQPVLKIGNPGDTGVMELSDLLISTKGPAPGAILMEWNIASPAGQQGAAGMWDVHFRVGGAAGTGLQSGQCPSGPTTPTAACNGAGIQLYITASGSAYLENVWAWTADHDLDGGSQLSIYTGRGMLIESTNGPVWLYGTSSEHNVLYNYQVAGASNVYMGMIQTETPYFQSAPPAPSPFTPQANFNDPTFSNCAAGSASCPMSWGLRVLDSNQVYVYGAGLYNFFDNYSQSCLSGENCQDSMVDLENNNAHVYIYNLNTKAATNMIWSSTAGPLAQQADNTNGFCQTVNAFLAEAQGSQGSLPSGSSTTSTTTATKTTSATSTSSSPTSSSKPVPTSGVLQNVGTGAYVVATVQNTTLLAIASSASAATTWTINILSSSTATNTYYDFVSDTTGMVVTGQAAGAGPLAAARTVASSWETFSITPSGSSWVITDFQDGMYVALQSDKTLVANSNTINGASLWNII</sequence>
<dbReference type="OrthoDB" id="1046782at2759"/>
<evidence type="ECO:0000259" key="3">
    <source>
        <dbReference type="Pfam" id="PF12708"/>
    </source>
</evidence>
<dbReference type="AlphaFoldDB" id="A0A261XV69"/>
<dbReference type="GO" id="GO:0004650">
    <property type="term" value="F:polygalacturonase activity"/>
    <property type="evidence" value="ECO:0007669"/>
    <property type="project" value="InterPro"/>
</dbReference>
<protein>
    <recommendedName>
        <fullName evidence="3">Rhamnogalacturonase A/B/Epimerase-like pectate lyase domain-containing protein</fullName>
    </recommendedName>
</protein>
<dbReference type="InterPro" id="IPR024535">
    <property type="entry name" value="RHGA/B-epi-like_pectate_lyase"/>
</dbReference>
<dbReference type="PANTHER" id="PTHR33928:SF2">
    <property type="entry name" value="PECTATE LYASE SUPERFAMILY PROTEIN DOMAIN-CONTAINING PROTEIN-RELATED"/>
    <property type="match status" value="1"/>
</dbReference>
<dbReference type="InterPro" id="IPR012334">
    <property type="entry name" value="Pectin_lyas_fold"/>
</dbReference>
<dbReference type="CDD" id="cd23668">
    <property type="entry name" value="GH55_beta13glucanase-like"/>
    <property type="match status" value="1"/>
</dbReference>
<feature type="chain" id="PRO_5011972257" description="Rhamnogalacturonase A/B/Epimerase-like pectate lyase domain-containing protein" evidence="2">
    <location>
        <begin position="23"/>
        <end position="971"/>
    </location>
</feature>
<dbReference type="SUPFAM" id="SSF50405">
    <property type="entry name" value="Actin-crosslinking proteins"/>
    <property type="match status" value="1"/>
</dbReference>
<feature type="domain" description="Rhamnogalacturonase A/B/Epimerase-like pectate lyase" evidence="3">
    <location>
        <begin position="79"/>
        <end position="304"/>
    </location>
</feature>
<dbReference type="FunFam" id="2.160.20.10:FF:000026">
    <property type="entry name" value="Exo-beta-1,3-glucanase Exg0"/>
    <property type="match status" value="1"/>
</dbReference>
<feature type="domain" description="Rhamnogalacturonase A/B/Epimerase-like pectate lyase" evidence="3">
    <location>
        <begin position="433"/>
        <end position="503"/>
    </location>
</feature>
<feature type="compositionally biased region" description="Low complexity" evidence="1">
    <location>
        <begin position="810"/>
        <end position="844"/>
    </location>
</feature>
<feature type="region of interest" description="Disordered" evidence="1">
    <location>
        <begin position="804"/>
        <end position="844"/>
    </location>
</feature>
<dbReference type="Gene3D" id="2.80.10.50">
    <property type="match status" value="1"/>
</dbReference>